<sequence length="141" mass="15305">MKLRTVFGWLAIAVSAAMPLTVVNMISAYVDHGFAMAKFAGCEADALRLSQLYGDVRSLPADNAATLLSRHGLSSVEVLHQRLDVAQANFLLARTTAEEAGRRVWRNSAVGLLCVALSSWTAFSLATVWPRRRRTDSAVTA</sequence>
<evidence type="ECO:0000313" key="3">
    <source>
        <dbReference type="Proteomes" id="UP001246473"/>
    </source>
</evidence>
<organism evidence="2 3">
    <name type="scientific">Paraburkholderia fungorum</name>
    <dbReference type="NCBI Taxonomy" id="134537"/>
    <lineage>
        <taxon>Bacteria</taxon>
        <taxon>Pseudomonadati</taxon>
        <taxon>Pseudomonadota</taxon>
        <taxon>Betaproteobacteria</taxon>
        <taxon>Burkholderiales</taxon>
        <taxon>Burkholderiaceae</taxon>
        <taxon>Paraburkholderia</taxon>
    </lineage>
</organism>
<dbReference type="AlphaFoldDB" id="A0AAP5UY27"/>
<dbReference type="EMBL" id="JANSLM010000018">
    <property type="protein sequence ID" value="MDT8842606.1"/>
    <property type="molecule type" value="Genomic_DNA"/>
</dbReference>
<reference evidence="2" key="1">
    <citation type="submission" date="2022-08" db="EMBL/GenBank/DDBJ databases">
        <authorList>
            <person name="Kim S.-J."/>
        </authorList>
    </citation>
    <scope>NUCLEOTIDE SEQUENCE</scope>
    <source>
        <strain evidence="2">KJ</strain>
    </source>
</reference>
<dbReference type="Proteomes" id="UP001246473">
    <property type="component" value="Unassembled WGS sequence"/>
</dbReference>
<keyword evidence="1" id="KW-0812">Transmembrane</keyword>
<keyword evidence="1" id="KW-1133">Transmembrane helix</keyword>
<feature type="transmembrane region" description="Helical" evidence="1">
    <location>
        <begin position="6"/>
        <end position="30"/>
    </location>
</feature>
<evidence type="ECO:0000313" key="2">
    <source>
        <dbReference type="EMBL" id="MDT8842606.1"/>
    </source>
</evidence>
<protein>
    <submittedName>
        <fullName evidence="2">Uncharacterized protein</fullName>
    </submittedName>
</protein>
<name>A0AAP5UY27_9BURK</name>
<feature type="transmembrane region" description="Helical" evidence="1">
    <location>
        <begin position="109"/>
        <end position="129"/>
    </location>
</feature>
<gene>
    <name evidence="2" type="ORF">ParKJ_34790</name>
</gene>
<proteinExistence type="predicted"/>
<accession>A0AAP5UY27</accession>
<comment type="caution">
    <text evidence="2">The sequence shown here is derived from an EMBL/GenBank/DDBJ whole genome shotgun (WGS) entry which is preliminary data.</text>
</comment>
<evidence type="ECO:0000256" key="1">
    <source>
        <dbReference type="SAM" id="Phobius"/>
    </source>
</evidence>
<dbReference type="RefSeq" id="WP_106355648.1">
    <property type="nucleotide sequence ID" value="NZ_JANSLM010000018.1"/>
</dbReference>
<keyword evidence="1" id="KW-0472">Membrane</keyword>